<protein>
    <recommendedName>
        <fullName evidence="3">Portal protein</fullName>
    </recommendedName>
</protein>
<dbReference type="EMBL" id="JACWZY010000031">
    <property type="protein sequence ID" value="MBD2704406.1"/>
    <property type="molecule type" value="Genomic_DNA"/>
</dbReference>
<organism evidence="1 2">
    <name type="scientific">Spirosoma profusum</name>
    <dbReference type="NCBI Taxonomy" id="2771354"/>
    <lineage>
        <taxon>Bacteria</taxon>
        <taxon>Pseudomonadati</taxon>
        <taxon>Bacteroidota</taxon>
        <taxon>Cytophagia</taxon>
        <taxon>Cytophagales</taxon>
        <taxon>Cytophagaceae</taxon>
        <taxon>Spirosoma</taxon>
    </lineage>
</organism>
<evidence type="ECO:0000313" key="1">
    <source>
        <dbReference type="EMBL" id="MBD2704406.1"/>
    </source>
</evidence>
<dbReference type="Proteomes" id="UP000598820">
    <property type="component" value="Unassembled WGS sequence"/>
</dbReference>
<evidence type="ECO:0008006" key="3">
    <source>
        <dbReference type="Google" id="ProtNLM"/>
    </source>
</evidence>
<accession>A0A926Y5E4</accession>
<reference evidence="1" key="1">
    <citation type="submission" date="2020-09" db="EMBL/GenBank/DDBJ databases">
        <authorList>
            <person name="Kim M.K."/>
        </authorList>
    </citation>
    <scope>NUCLEOTIDE SEQUENCE</scope>
    <source>
        <strain evidence="1">BT702</strain>
    </source>
</reference>
<sequence>MAKFQVQPKAKKVPVTKPTVTGFLPFGTDDYLPQTLIDVIDDSDTATGAMQARAEFIVGNGIEDEALANMIVNRKGETLDEVVEGMAWNIAQGQVICLLIGYNGNFQVNDIRSVPWEIVRLGEPDDNGNLYFGGVFPYLDKSFKKDRRSKYTRLPLFDPDPEIVMAQILAVGGIENYHGQLLYVKVGPPSTSYYQKPSYFGGVKNMETENELVEFDFSTVVNGFNISGVWKQLRSSKKTQRKNRDGTVDEVDEDEDGVIAQLRANQGGENGGNLILAEADSVDELKAMGFEPTTGTAGLADRYNSTNERVMQRIARRLRVPNEILNIRKSGGIAPTGEEMKVASKVMQQSVNKEQRRIDQTLAKVLPYWHKPLPETHDYHLENLDYFTDGDDTASGMAQPD</sequence>
<dbReference type="AlphaFoldDB" id="A0A926Y5E4"/>
<proteinExistence type="predicted"/>
<dbReference type="RefSeq" id="WP_190890955.1">
    <property type="nucleotide sequence ID" value="NZ_JACWZY010000031.1"/>
</dbReference>
<evidence type="ECO:0000313" key="2">
    <source>
        <dbReference type="Proteomes" id="UP000598820"/>
    </source>
</evidence>
<keyword evidence="2" id="KW-1185">Reference proteome</keyword>
<comment type="caution">
    <text evidence="1">The sequence shown here is derived from an EMBL/GenBank/DDBJ whole genome shotgun (WGS) entry which is preliminary data.</text>
</comment>
<name>A0A926Y5E4_9BACT</name>
<gene>
    <name evidence="1" type="ORF">IC229_27445</name>
</gene>